<evidence type="ECO:0000259" key="2">
    <source>
        <dbReference type="Pfam" id="PF12697"/>
    </source>
</evidence>
<dbReference type="InterPro" id="IPR029058">
    <property type="entry name" value="AB_hydrolase_fold"/>
</dbReference>
<gene>
    <name evidence="3" type="ORF">FB389_1460</name>
</gene>
<proteinExistence type="predicted"/>
<dbReference type="EMBL" id="VFNV01000001">
    <property type="protein sequence ID" value="TQK76770.1"/>
    <property type="molecule type" value="Genomic_DNA"/>
</dbReference>
<dbReference type="GO" id="GO:0003824">
    <property type="term" value="F:catalytic activity"/>
    <property type="evidence" value="ECO:0007669"/>
    <property type="project" value="UniProtKB-ARBA"/>
</dbReference>
<dbReference type="Gene3D" id="3.40.50.1820">
    <property type="entry name" value="alpha/beta hydrolase"/>
    <property type="match status" value="1"/>
</dbReference>
<feature type="domain" description="AB hydrolase-1" evidence="2">
    <location>
        <begin position="7"/>
        <end position="278"/>
    </location>
</feature>
<dbReference type="OrthoDB" id="5495375at2"/>
<reference evidence="3 4" key="1">
    <citation type="submission" date="2019-06" db="EMBL/GenBank/DDBJ databases">
        <title>Sequencing the genomes of 1000 actinobacteria strains.</title>
        <authorList>
            <person name="Klenk H.-P."/>
        </authorList>
    </citation>
    <scope>NUCLEOTIDE SEQUENCE [LARGE SCALE GENOMIC DNA]</scope>
    <source>
        <strain evidence="3 4">DSM 10596</strain>
    </source>
</reference>
<organism evidence="3 4">
    <name type="scientific">Rarobacter incanus</name>
    <dbReference type="NCBI Taxonomy" id="153494"/>
    <lineage>
        <taxon>Bacteria</taxon>
        <taxon>Bacillati</taxon>
        <taxon>Actinomycetota</taxon>
        <taxon>Actinomycetes</taxon>
        <taxon>Micrococcales</taxon>
        <taxon>Rarobacteraceae</taxon>
        <taxon>Rarobacter</taxon>
    </lineage>
</organism>
<protein>
    <submittedName>
        <fullName evidence="3">Pimeloyl-ACP methyl ester carboxylesterase</fullName>
    </submittedName>
</protein>
<feature type="compositionally biased region" description="Low complexity" evidence="1">
    <location>
        <begin position="151"/>
        <end position="204"/>
    </location>
</feature>
<feature type="compositionally biased region" description="Low complexity" evidence="1">
    <location>
        <begin position="316"/>
        <end position="329"/>
    </location>
</feature>
<dbReference type="PANTHER" id="PTHR43798">
    <property type="entry name" value="MONOACYLGLYCEROL LIPASE"/>
    <property type="match status" value="1"/>
</dbReference>
<dbReference type="Pfam" id="PF12697">
    <property type="entry name" value="Abhydrolase_6"/>
    <property type="match status" value="1"/>
</dbReference>
<evidence type="ECO:0000256" key="1">
    <source>
        <dbReference type="SAM" id="MobiDB-lite"/>
    </source>
</evidence>
<dbReference type="GO" id="GO:0016020">
    <property type="term" value="C:membrane"/>
    <property type="evidence" value="ECO:0007669"/>
    <property type="project" value="TreeGrafter"/>
</dbReference>
<feature type="region of interest" description="Disordered" evidence="1">
    <location>
        <begin position="139"/>
        <end position="204"/>
    </location>
</feature>
<dbReference type="AlphaFoldDB" id="A0A542SQ76"/>
<name>A0A542SQ76_9MICO</name>
<dbReference type="InterPro" id="IPR050266">
    <property type="entry name" value="AB_hydrolase_sf"/>
</dbReference>
<dbReference type="InterPro" id="IPR000073">
    <property type="entry name" value="AB_hydrolase_1"/>
</dbReference>
<dbReference type="Proteomes" id="UP000316181">
    <property type="component" value="Unassembled WGS sequence"/>
</dbReference>
<evidence type="ECO:0000313" key="4">
    <source>
        <dbReference type="Proteomes" id="UP000316181"/>
    </source>
</evidence>
<feature type="region of interest" description="Disordered" evidence="1">
    <location>
        <begin position="316"/>
        <end position="343"/>
    </location>
</feature>
<comment type="caution">
    <text evidence="3">The sequence shown here is derived from an EMBL/GenBank/DDBJ whole genome shotgun (WGS) entry which is preliminary data.</text>
</comment>
<evidence type="ECO:0000313" key="3">
    <source>
        <dbReference type="EMBL" id="TQK76770.1"/>
    </source>
</evidence>
<sequence length="343" mass="35778">MPEPLAVVFVHGTRTSSGIWDSQRSALAAAGLDSLAIDLPGHGTDVTSRFTLDSAFARLDQAFASFSPQTPILLVGLSLGGYIALAYAAQRHPARLAGVLAAGCAAETSDKPLRAYRDVASAIDRAGKRIGPHLRQVRRSLRRPTAPDRLPSTAPARLPSTAPARLPATAPARLPSTAPARLPATAPARLPATAPGRLPATAPRPDWQVVTDMLTALAGTSAIDSLRAVDCPVWLVNGQHCHLRFELRRFMRARPDAQAVTIAGAGHDVNTDAPRAFNTVMLGVAAQLSAKPVAEATAAETVAKAPVAEATAAETVTKAPVAEATAAETGSLDRARERDANHD</sequence>
<feature type="compositionally biased region" description="Basic and acidic residues" evidence="1">
    <location>
        <begin position="331"/>
        <end position="343"/>
    </location>
</feature>
<dbReference type="SUPFAM" id="SSF53474">
    <property type="entry name" value="alpha/beta-Hydrolases"/>
    <property type="match status" value="1"/>
</dbReference>
<dbReference type="RefSeq" id="WP_142112272.1">
    <property type="nucleotide sequence ID" value="NZ_BAAATB010000010.1"/>
</dbReference>
<accession>A0A542SQ76</accession>
<keyword evidence="4" id="KW-1185">Reference proteome</keyword>
<dbReference type="PANTHER" id="PTHR43798:SF33">
    <property type="entry name" value="HYDROLASE, PUTATIVE (AFU_ORTHOLOGUE AFUA_2G14860)-RELATED"/>
    <property type="match status" value="1"/>
</dbReference>